<dbReference type="AlphaFoldDB" id="A0A2G5P5L6"/>
<protein>
    <submittedName>
        <fullName evidence="1">Uncharacterized protein</fullName>
    </submittedName>
</protein>
<accession>A0A2G5P5L6</accession>
<proteinExistence type="predicted"/>
<name>A0A2G5P5L6_9MYCO</name>
<sequence length="149" mass="15621">MKIGGWVVTVIAIAVGAAGVSLGGPGVAAAEQILPVGPYGVTYIRTETGRTMCGLQGDTVNCTVQFVNPPQTADGDPANSVTLNQDGTFTYLAADLGVADPMHTLSYDQTYIANGWAIEAFNDGTRFTNNRTNEGFWVSVTEVNSLGQM</sequence>
<gene>
    <name evidence="1" type="ORF">CQY22_017885</name>
</gene>
<dbReference type="STRING" id="85968.GCA_900073015_02139"/>
<comment type="caution">
    <text evidence="1">The sequence shown here is derived from an EMBL/GenBank/DDBJ whole genome shotgun (WGS) entry which is preliminary data.</text>
</comment>
<evidence type="ECO:0000313" key="1">
    <source>
        <dbReference type="EMBL" id="PIB73194.1"/>
    </source>
</evidence>
<organism evidence="1 2">
    <name type="scientific">Mycolicibacterium brumae</name>
    <dbReference type="NCBI Taxonomy" id="85968"/>
    <lineage>
        <taxon>Bacteria</taxon>
        <taxon>Bacillati</taxon>
        <taxon>Actinomycetota</taxon>
        <taxon>Actinomycetes</taxon>
        <taxon>Mycobacteriales</taxon>
        <taxon>Mycobacteriaceae</taxon>
        <taxon>Mycolicibacterium</taxon>
    </lineage>
</organism>
<evidence type="ECO:0000313" key="2">
    <source>
        <dbReference type="Proteomes" id="UP000230551"/>
    </source>
</evidence>
<dbReference type="EMBL" id="PDCN02000038">
    <property type="protein sequence ID" value="PIB73194.1"/>
    <property type="molecule type" value="Genomic_DNA"/>
</dbReference>
<reference evidence="1 2" key="1">
    <citation type="journal article" date="2017" name="Infect. Genet. Evol.">
        <title>The new phylogeny of the genus Mycobacterium: The old and the news.</title>
        <authorList>
            <person name="Tortoli E."/>
            <person name="Fedrizzi T."/>
            <person name="Meehan C.J."/>
            <person name="Trovato A."/>
            <person name="Grottola A."/>
            <person name="Giacobazzi E."/>
            <person name="Serpini G.F."/>
            <person name="Tagliazucchi S."/>
            <person name="Fabio A."/>
            <person name="Bettua C."/>
            <person name="Bertorelli R."/>
            <person name="Frascaro F."/>
            <person name="De Sanctis V."/>
            <person name="Pecorari M."/>
            <person name="Jousson O."/>
            <person name="Segata N."/>
            <person name="Cirillo D.M."/>
        </authorList>
    </citation>
    <scope>NUCLEOTIDE SEQUENCE [LARGE SCALE GENOMIC DNA]</scope>
    <source>
        <strain evidence="1 2">CIP1034565</strain>
    </source>
</reference>
<dbReference type="Proteomes" id="UP000230551">
    <property type="component" value="Unassembled WGS sequence"/>
</dbReference>
<keyword evidence="2" id="KW-1185">Reference proteome</keyword>